<protein>
    <submittedName>
        <fullName evidence="1">Uncharacterized protein</fullName>
    </submittedName>
</protein>
<evidence type="ECO:0000313" key="1">
    <source>
        <dbReference type="EMBL" id="MVB11345.1"/>
    </source>
</evidence>
<dbReference type="EMBL" id="VWXL01000053">
    <property type="protein sequence ID" value="MVB11345.1"/>
    <property type="molecule type" value="Genomic_DNA"/>
</dbReference>
<dbReference type="AlphaFoldDB" id="A0A6N8I0I1"/>
<evidence type="ECO:0000313" key="2">
    <source>
        <dbReference type="Proteomes" id="UP000469440"/>
    </source>
</evidence>
<comment type="caution">
    <text evidence="1">The sequence shown here is derived from an EMBL/GenBank/DDBJ whole genome shotgun (WGS) entry which is preliminary data.</text>
</comment>
<dbReference type="RefSeq" id="WP_156990592.1">
    <property type="nucleotide sequence ID" value="NZ_VWXL01000053.1"/>
</dbReference>
<reference evidence="1 2" key="1">
    <citation type="submission" date="2019-09" db="EMBL/GenBank/DDBJ databases">
        <title>Genome sequence of Clostridium sp. EA1.</title>
        <authorList>
            <person name="Poehlein A."/>
            <person name="Bengelsdorf F.R."/>
            <person name="Daniel R."/>
        </authorList>
    </citation>
    <scope>NUCLEOTIDE SEQUENCE [LARGE SCALE GENOMIC DNA]</scope>
    <source>
        <strain evidence="1 2">EA1</strain>
    </source>
</reference>
<sequence>MAKTLSQVCNELRIQTIGSVMQKLPTDQPDEAYVKWTHTLNSISKLKNSPYLALIAKNQKAINELQARKENYCRISPEDQKYFL</sequence>
<accession>A0A6N8I0I1</accession>
<dbReference type="Proteomes" id="UP000469440">
    <property type="component" value="Unassembled WGS sequence"/>
</dbReference>
<keyword evidence="2" id="KW-1185">Reference proteome</keyword>
<proteinExistence type="predicted"/>
<gene>
    <name evidence="1" type="ORF">CAFE_20580</name>
</gene>
<name>A0A6N8I0I1_9FIRM</name>
<organism evidence="1 2">
    <name type="scientific">Caproicibacter fermentans</name>
    <dbReference type="NCBI Taxonomy" id="2576756"/>
    <lineage>
        <taxon>Bacteria</taxon>
        <taxon>Bacillati</taxon>
        <taxon>Bacillota</taxon>
        <taxon>Clostridia</taxon>
        <taxon>Eubacteriales</taxon>
        <taxon>Acutalibacteraceae</taxon>
        <taxon>Caproicibacter</taxon>
    </lineage>
</organism>